<protein>
    <submittedName>
        <fullName evidence="1">Uncharacterized protein</fullName>
    </submittedName>
</protein>
<accession>A0AA95KV92</accession>
<evidence type="ECO:0000313" key="1">
    <source>
        <dbReference type="EMBL" id="WHX50918.1"/>
    </source>
</evidence>
<name>A0AA95KV92_9BACL</name>
<dbReference type="RefSeq" id="WP_283927936.1">
    <property type="nucleotide sequence ID" value="NZ_CP126084.1"/>
</dbReference>
<reference evidence="1" key="1">
    <citation type="submission" date="2023-05" db="EMBL/GenBank/DDBJ databases">
        <title>Comparative genomics of Bacillaceae isolates and their secondary metabolite potential.</title>
        <authorList>
            <person name="Song L."/>
            <person name="Nielsen L.J."/>
            <person name="Mohite O."/>
            <person name="Xu X."/>
            <person name="Weber T."/>
            <person name="Kovacs A.T."/>
        </authorList>
    </citation>
    <scope>NUCLEOTIDE SEQUENCE</scope>
    <source>
        <strain evidence="1">B2_4</strain>
    </source>
</reference>
<gene>
    <name evidence="1" type="ORF">QNH46_09875</name>
</gene>
<sequence>MYLGILSEYVTIWLRSNSDFERTGWLKFWRQVWLEIRMICQEIGNAKAIAAGGRMQVWHGMVFSSFSKEETKYKGIQRKEEIMGDKRH</sequence>
<evidence type="ECO:0000313" key="2">
    <source>
        <dbReference type="Proteomes" id="UP001177943"/>
    </source>
</evidence>
<organism evidence="1 2">
    <name type="scientific">Paenibacillus woosongensis</name>
    <dbReference type="NCBI Taxonomy" id="307580"/>
    <lineage>
        <taxon>Bacteria</taxon>
        <taxon>Bacillati</taxon>
        <taxon>Bacillota</taxon>
        <taxon>Bacilli</taxon>
        <taxon>Bacillales</taxon>
        <taxon>Paenibacillaceae</taxon>
        <taxon>Paenibacillus</taxon>
    </lineage>
</organism>
<dbReference type="KEGG" id="pwn:QNH46_09875"/>
<proteinExistence type="predicted"/>
<dbReference type="AlphaFoldDB" id="A0AA95KV92"/>
<dbReference type="EMBL" id="CP126084">
    <property type="protein sequence ID" value="WHX50918.1"/>
    <property type="molecule type" value="Genomic_DNA"/>
</dbReference>
<dbReference type="Proteomes" id="UP001177943">
    <property type="component" value="Chromosome"/>
</dbReference>